<accession>A0A9D2EG56</accession>
<sequence length="272" mass="29192">MSSYPTLDSFDFPVSLAVSSDQQVLSLDGDVEAVRPWKSVTKPLAALATLVAIDRGLLRLDEPAGPEGSTVRHLLAHASGLPFEEGAPTQAPERRRVYSNVGFDTLGEHVAQRVGTSFADWTNAVVLEPLELTSTTMTGSPAYSATGSTLDVLGLGIELLTPTLISAELGEQARTVAFPGLAGVLPGFGKQTNNDWGLGYEIRSDKSPHWTAPEADPATFGHFGQSGSFLWVDPNTRLTAAFLGEKSFRESVHGRLWPQLNSEILAAHARRR</sequence>
<organism evidence="2 3">
    <name type="scientific">Candidatus Ruania gallistercoris</name>
    <dbReference type="NCBI Taxonomy" id="2838746"/>
    <lineage>
        <taxon>Bacteria</taxon>
        <taxon>Bacillati</taxon>
        <taxon>Actinomycetota</taxon>
        <taxon>Actinomycetes</taxon>
        <taxon>Micrococcales</taxon>
        <taxon>Ruaniaceae</taxon>
        <taxon>Ruania</taxon>
    </lineage>
</organism>
<evidence type="ECO:0000313" key="2">
    <source>
        <dbReference type="EMBL" id="HIZ36790.1"/>
    </source>
</evidence>
<dbReference type="InterPro" id="IPR050789">
    <property type="entry name" value="Diverse_Enzym_Activities"/>
</dbReference>
<reference evidence="2" key="2">
    <citation type="submission" date="2021-04" db="EMBL/GenBank/DDBJ databases">
        <authorList>
            <person name="Gilroy R."/>
        </authorList>
    </citation>
    <scope>NUCLEOTIDE SEQUENCE</scope>
    <source>
        <strain evidence="2">ChiGjej4B4-7305</strain>
    </source>
</reference>
<dbReference type="InterPro" id="IPR001466">
    <property type="entry name" value="Beta-lactam-related"/>
</dbReference>
<name>A0A9D2EG56_9MICO</name>
<dbReference type="Gene3D" id="3.40.710.10">
    <property type="entry name" value="DD-peptidase/beta-lactamase superfamily"/>
    <property type="match status" value="1"/>
</dbReference>
<evidence type="ECO:0000259" key="1">
    <source>
        <dbReference type="Pfam" id="PF00144"/>
    </source>
</evidence>
<dbReference type="SUPFAM" id="SSF56601">
    <property type="entry name" value="beta-lactamase/transpeptidase-like"/>
    <property type="match status" value="1"/>
</dbReference>
<feature type="domain" description="Beta-lactamase-related" evidence="1">
    <location>
        <begin position="36"/>
        <end position="249"/>
    </location>
</feature>
<dbReference type="Pfam" id="PF00144">
    <property type="entry name" value="Beta-lactamase"/>
    <property type="match status" value="1"/>
</dbReference>
<evidence type="ECO:0000313" key="3">
    <source>
        <dbReference type="Proteomes" id="UP000824037"/>
    </source>
</evidence>
<reference evidence="2" key="1">
    <citation type="journal article" date="2021" name="PeerJ">
        <title>Extensive microbial diversity within the chicken gut microbiome revealed by metagenomics and culture.</title>
        <authorList>
            <person name="Gilroy R."/>
            <person name="Ravi A."/>
            <person name="Getino M."/>
            <person name="Pursley I."/>
            <person name="Horton D.L."/>
            <person name="Alikhan N.F."/>
            <person name="Baker D."/>
            <person name="Gharbi K."/>
            <person name="Hall N."/>
            <person name="Watson M."/>
            <person name="Adriaenssens E.M."/>
            <person name="Foster-Nyarko E."/>
            <person name="Jarju S."/>
            <person name="Secka A."/>
            <person name="Antonio M."/>
            <person name="Oren A."/>
            <person name="Chaudhuri R.R."/>
            <person name="La Ragione R."/>
            <person name="Hildebrand F."/>
            <person name="Pallen M.J."/>
        </authorList>
    </citation>
    <scope>NUCLEOTIDE SEQUENCE</scope>
    <source>
        <strain evidence="2">ChiGjej4B4-7305</strain>
    </source>
</reference>
<dbReference type="AlphaFoldDB" id="A0A9D2EG56"/>
<comment type="caution">
    <text evidence="2">The sequence shown here is derived from an EMBL/GenBank/DDBJ whole genome shotgun (WGS) entry which is preliminary data.</text>
</comment>
<gene>
    <name evidence="2" type="ORF">H9815_13530</name>
</gene>
<dbReference type="PANTHER" id="PTHR43283">
    <property type="entry name" value="BETA-LACTAMASE-RELATED"/>
    <property type="match status" value="1"/>
</dbReference>
<dbReference type="Proteomes" id="UP000824037">
    <property type="component" value="Unassembled WGS sequence"/>
</dbReference>
<dbReference type="EMBL" id="DXBY01000232">
    <property type="protein sequence ID" value="HIZ36790.1"/>
    <property type="molecule type" value="Genomic_DNA"/>
</dbReference>
<proteinExistence type="predicted"/>
<dbReference type="PANTHER" id="PTHR43283:SF15">
    <property type="entry name" value="CONSERVED PROTEIN"/>
    <property type="match status" value="1"/>
</dbReference>
<dbReference type="InterPro" id="IPR012338">
    <property type="entry name" value="Beta-lactam/transpept-like"/>
</dbReference>
<protein>
    <submittedName>
        <fullName evidence="2">Beta-lactamase family protein</fullName>
    </submittedName>
</protein>